<dbReference type="SMART" id="SM00937">
    <property type="entry name" value="PCRF"/>
    <property type="match status" value="1"/>
</dbReference>
<feature type="domain" description="Prokaryotic-type class I peptide chain release factors" evidence="5">
    <location>
        <begin position="243"/>
        <end position="259"/>
    </location>
</feature>
<accession>A0A3Q0EGV0</accession>
<dbReference type="SUPFAM" id="SSF75620">
    <property type="entry name" value="Release factor"/>
    <property type="match status" value="1"/>
</dbReference>
<dbReference type="PANTHER" id="PTHR43804:SF3">
    <property type="entry name" value="PEPTIDE CHAIN RELEASE FACTOR 1-LIKE, MITOCHONDRIAL"/>
    <property type="match status" value="1"/>
</dbReference>
<dbReference type="InterPro" id="IPR050057">
    <property type="entry name" value="Prokaryotic/Mito_RF"/>
</dbReference>
<proteinExistence type="inferred from homology"/>
<dbReference type="GO" id="GO:0003747">
    <property type="term" value="F:translation release factor activity"/>
    <property type="evidence" value="ECO:0007669"/>
    <property type="project" value="InterPro"/>
</dbReference>
<dbReference type="Gene3D" id="6.10.140.1950">
    <property type="match status" value="1"/>
</dbReference>
<evidence type="ECO:0000313" key="7">
    <source>
        <dbReference type="RefSeq" id="XP_021574861.1"/>
    </source>
</evidence>
<dbReference type="RefSeq" id="XP_021574861.1">
    <property type="nucleotide sequence ID" value="XM_021719186.1"/>
</dbReference>
<feature type="signal peptide" evidence="4">
    <location>
        <begin position="1"/>
        <end position="17"/>
    </location>
</feature>
<dbReference type="Pfam" id="PF00472">
    <property type="entry name" value="RF-1"/>
    <property type="match status" value="1"/>
</dbReference>
<evidence type="ECO:0000256" key="3">
    <source>
        <dbReference type="SAM" id="Coils"/>
    </source>
</evidence>
<dbReference type="FunFam" id="3.30.70.1660:FF:000011">
    <property type="entry name" value="Peptide chain release factor 1-like, mitochondrial"/>
    <property type="match status" value="1"/>
</dbReference>
<keyword evidence="6" id="KW-1185">Reference proteome</keyword>
<dbReference type="GO" id="GO:0070126">
    <property type="term" value="P:mitochondrial translational termination"/>
    <property type="evidence" value="ECO:0007669"/>
    <property type="project" value="TreeGrafter"/>
</dbReference>
<comment type="similarity">
    <text evidence="1">Belongs to the prokaryotic/mitochondrial release factor family.</text>
</comment>
<feature type="coiled-coil region" evidence="3">
    <location>
        <begin position="69"/>
        <end position="111"/>
    </location>
</feature>
<reference evidence="7" key="1">
    <citation type="submission" date="2025-08" db="UniProtKB">
        <authorList>
            <consortium name="RefSeq"/>
        </authorList>
    </citation>
    <scope>IDENTIFICATION</scope>
</reference>
<dbReference type="InterPro" id="IPR045853">
    <property type="entry name" value="Pep_chain_release_fac_I_sf"/>
</dbReference>
<dbReference type="PANTHER" id="PTHR43804">
    <property type="entry name" value="LD18447P"/>
    <property type="match status" value="1"/>
</dbReference>
<dbReference type="InterPro" id="IPR000352">
    <property type="entry name" value="Pep_chain_release_fac_I"/>
</dbReference>
<protein>
    <submittedName>
        <fullName evidence="7">Peptide chain release factor 1-like, mitochondrial isoform X2</fullName>
    </submittedName>
</protein>
<dbReference type="GO" id="GO:0005739">
    <property type="term" value="C:mitochondrion"/>
    <property type="evidence" value="ECO:0007669"/>
    <property type="project" value="TreeGrafter"/>
</dbReference>
<keyword evidence="3" id="KW-0175">Coiled coil</keyword>
<dbReference type="CTD" id="54516"/>
<dbReference type="InterPro" id="IPR005139">
    <property type="entry name" value="PCRF"/>
</dbReference>
<dbReference type="Proteomes" id="UP000189704">
    <property type="component" value="Unplaced"/>
</dbReference>
<sequence length="269" mass="30011">MRSRLLWGAARCLWALGATGPARRPLSCDTPPLEELFARDGSLRTFLERQAGSGALVSRPQLASAAKLLSEKEGELREIEHLLRDENEDLQKLAENEIALCQKEITQLKQQIILLLVPSEETDENDLILEVTAGVGGQEAMLFTSEIFDMYQQYAAFKRWHFETLEYFPSEIGGLRHATASIGGSEAYKHMKFEGGVHRVQRVPKTEKQGRIHTSTMTVAILPQPTEINLVINPKDLRTDTKRASGAGGQHVNTTDSAVRIVHLPTDWN</sequence>
<organism evidence="6 7">
    <name type="scientific">Carlito syrichta</name>
    <name type="common">Philippine tarsier</name>
    <name type="synonym">Tarsius syrichta</name>
    <dbReference type="NCBI Taxonomy" id="1868482"/>
    <lineage>
        <taxon>Eukaryota</taxon>
        <taxon>Metazoa</taxon>
        <taxon>Chordata</taxon>
        <taxon>Craniata</taxon>
        <taxon>Vertebrata</taxon>
        <taxon>Euteleostomi</taxon>
        <taxon>Mammalia</taxon>
        <taxon>Eutheria</taxon>
        <taxon>Euarchontoglires</taxon>
        <taxon>Primates</taxon>
        <taxon>Haplorrhini</taxon>
        <taxon>Tarsiiformes</taxon>
        <taxon>Tarsiidae</taxon>
        <taxon>Carlito</taxon>
    </lineage>
</organism>
<gene>
    <name evidence="7" type="primary">MTRF1L</name>
</gene>
<evidence type="ECO:0000256" key="2">
    <source>
        <dbReference type="ARBA" id="ARBA00022917"/>
    </source>
</evidence>
<feature type="chain" id="PRO_5018068663" evidence="4">
    <location>
        <begin position="18"/>
        <end position="269"/>
    </location>
</feature>
<evidence type="ECO:0000313" key="6">
    <source>
        <dbReference type="Proteomes" id="UP000189704"/>
    </source>
</evidence>
<dbReference type="AlphaFoldDB" id="A0A3Q0EGV0"/>
<evidence type="ECO:0000256" key="1">
    <source>
        <dbReference type="ARBA" id="ARBA00010835"/>
    </source>
</evidence>
<keyword evidence="4" id="KW-0732">Signal</keyword>
<dbReference type="Gene3D" id="3.30.70.1660">
    <property type="match status" value="1"/>
</dbReference>
<keyword evidence="2" id="KW-0648">Protein biosynthesis</keyword>
<name>A0A3Q0EGV0_CARSF</name>
<evidence type="ECO:0000259" key="5">
    <source>
        <dbReference type="PROSITE" id="PS00745"/>
    </source>
</evidence>
<dbReference type="Pfam" id="PF03462">
    <property type="entry name" value="PCRF"/>
    <property type="match status" value="1"/>
</dbReference>
<evidence type="ECO:0000256" key="4">
    <source>
        <dbReference type="SAM" id="SignalP"/>
    </source>
</evidence>
<dbReference type="GeneID" id="103273877"/>
<dbReference type="PROSITE" id="PS00745">
    <property type="entry name" value="RF_PROK_I"/>
    <property type="match status" value="1"/>
</dbReference>